<dbReference type="Proteomes" id="UP000019485">
    <property type="component" value="Unassembled WGS sequence"/>
</dbReference>
<evidence type="ECO:0000313" key="8">
    <source>
        <dbReference type="EMBL" id="ETA71115.1"/>
    </source>
</evidence>
<organism evidence="8 9">
    <name type="scientific">Actinospica robiniae DSM 44927</name>
    <dbReference type="NCBI Taxonomy" id="479430"/>
    <lineage>
        <taxon>Bacteria</taxon>
        <taxon>Bacillati</taxon>
        <taxon>Actinomycetota</taxon>
        <taxon>Actinomycetes</taxon>
        <taxon>Catenulisporales</taxon>
        <taxon>Actinospicaceae</taxon>
        <taxon>Actinospica</taxon>
    </lineage>
</organism>
<feature type="transmembrane region" description="Helical" evidence="6">
    <location>
        <begin position="1009"/>
        <end position="1031"/>
    </location>
</feature>
<dbReference type="EMBL" id="AZAN01000001">
    <property type="protein sequence ID" value="ETA71115.1"/>
    <property type="molecule type" value="Genomic_DNA"/>
</dbReference>
<comment type="subcellular location">
    <subcellularLocation>
        <location evidence="1">Cell membrane</location>
        <topology evidence="1">Multi-pass membrane protein</topology>
    </subcellularLocation>
</comment>
<evidence type="ECO:0000313" key="9">
    <source>
        <dbReference type="Proteomes" id="UP000019485"/>
    </source>
</evidence>
<keyword evidence="4 6" id="KW-1133">Transmembrane helix</keyword>
<feature type="transmembrane region" description="Helical" evidence="6">
    <location>
        <begin position="420"/>
        <end position="440"/>
    </location>
</feature>
<evidence type="ECO:0000256" key="3">
    <source>
        <dbReference type="ARBA" id="ARBA00022692"/>
    </source>
</evidence>
<dbReference type="InterPro" id="IPR003838">
    <property type="entry name" value="ABC3_permease_C"/>
</dbReference>
<evidence type="ECO:0000256" key="2">
    <source>
        <dbReference type="ARBA" id="ARBA00022475"/>
    </source>
</evidence>
<feature type="transmembrane region" description="Helical" evidence="6">
    <location>
        <begin position="515"/>
        <end position="534"/>
    </location>
</feature>
<dbReference type="AlphaFoldDB" id="W9DZU2"/>
<feature type="transmembrane region" description="Helical" evidence="6">
    <location>
        <begin position="345"/>
        <end position="368"/>
    </location>
</feature>
<feature type="domain" description="ABC3 transporter permease C-terminal" evidence="7">
    <location>
        <begin position="307"/>
        <end position="407"/>
    </location>
</feature>
<accession>W9DZU2</accession>
<keyword evidence="3 6" id="KW-0812">Transmembrane</keyword>
<protein>
    <submittedName>
        <fullName evidence="8">ABC-type transport system, involved in lipoprotein release, permease component</fullName>
    </submittedName>
</protein>
<evidence type="ECO:0000256" key="4">
    <source>
        <dbReference type="ARBA" id="ARBA00022989"/>
    </source>
</evidence>
<gene>
    <name evidence="8" type="ORF">ActroDRAFT_0139</name>
</gene>
<keyword evidence="5 6" id="KW-0472">Membrane</keyword>
<sequence>MWGLWGMTVHRARTQVWVLLAAFLSVLAASTAMTTIAAFASATREQSVVRMLRSASPDQLGIELTAGPSNVDPVTAPTELAHDVRKYLPQLSARSEALFTGQDAFSLLGASPPAGDGGLGDDPGAIPAGSTELSFWSSPTISAHVRLVEGRLPTVSAGSRIEVALSQSDAAARHLRVGSSYPFSSVGAQGEFVVVGVYRLDASSDPYSALLRSNLGTGLPMLVDTGDFNGATLGLGGCAYLVRPDFSTLTGANLDAVSSAVDTFTGALVADQKLGASATVQTGLTALLGGTVKALAVARTAIALPCVLLLAVAACTLAFTARLLAIDRRRSTALMLARGARPAQLAGCGAAEALVLCALAQVPAVLLAGPLASTVSSAGAVPGFGPSVWAAAAAAWLAGTITLAGYAAQLPVDAERTRGNVVVGLGAEIALVALGALALWELAAHGPAEAAQGLVDPVVVLAPALAVLACAVLSLRVIPLAGKAMQLLAARARSWAAPYGAWSAARAGRATAGPVVLLVMAIGTVVLAGSYLSASQRSALDQADYSVGTDVRVSGVNAQALTVAGDPATLPGVAGAAEVIRLTASIGADGSEGSTQILVADPAELAAAGQLRTDLGPGGVHGLTQPLTAAAAAGRIAPEHGLVLPGRPQTVALELGLTGSAARGGGRLELTFAAGTGEPEPLDVPVPAGSTARVQVSLSRIVGSGAEVAWPLRLTRLNLLIPASSAGQGAADSSSADAGMTVRSVTADGVTAALPASQVWSMATEQEQGTTIVSAMAVPRNPTVAIGAVATSGFLSAAGKHVGDTVVILVGAAKIPVHIYGEAGAIPTIAPAADGLLLDRADVDAYEQSTGTGPVGTLEWWLAAQPGRIDAVAAEAAAVPGLGGAVQNRLAVRADYVADPVRGGPVGALRISAVAVALLALIGFATRLANEVRSRAREIAIARALGLDPGRVALAFGVQQAFEVAVAVIGGCLVGSVLADRIVPVAIVARDGSAAVPTPVAVPPWPEAIGSAGLALLCVLAAACWVGVVAARLSISVLLRSESEAGR</sequence>
<dbReference type="GO" id="GO:0005886">
    <property type="term" value="C:plasma membrane"/>
    <property type="evidence" value="ECO:0007669"/>
    <property type="project" value="UniProtKB-SubCell"/>
</dbReference>
<evidence type="ECO:0000256" key="6">
    <source>
        <dbReference type="SAM" id="Phobius"/>
    </source>
</evidence>
<keyword evidence="8" id="KW-0449">Lipoprotein</keyword>
<dbReference type="HOGENOM" id="CLU_009266_0_0_11"/>
<reference evidence="8 9" key="1">
    <citation type="submission" date="2013-08" db="EMBL/GenBank/DDBJ databases">
        <authorList>
            <consortium name="DOE Joint Genome Institute"/>
            <person name="Eisen J."/>
            <person name="Huntemann M."/>
            <person name="Han J."/>
            <person name="Chen A."/>
            <person name="Kyrpides N."/>
            <person name="Mavromatis K."/>
            <person name="Markowitz V."/>
            <person name="Palaniappan K."/>
            <person name="Ivanova N."/>
            <person name="Schaumberg A."/>
            <person name="Pati A."/>
            <person name="Liolios K."/>
            <person name="Nordberg H.P."/>
            <person name="Cantor M.N."/>
            <person name="Hua S.X."/>
            <person name="Woyke T."/>
        </authorList>
    </citation>
    <scope>NUCLEOTIDE SEQUENCE [LARGE SCALE GENOMIC DNA]</scope>
    <source>
        <strain evidence="8 9">DSM 44927</strain>
    </source>
</reference>
<evidence type="ECO:0000256" key="1">
    <source>
        <dbReference type="ARBA" id="ARBA00004651"/>
    </source>
</evidence>
<evidence type="ECO:0000259" key="7">
    <source>
        <dbReference type="Pfam" id="PF02687"/>
    </source>
</evidence>
<feature type="transmembrane region" description="Helical" evidence="6">
    <location>
        <begin position="388"/>
        <end position="408"/>
    </location>
</feature>
<feature type="transmembrane region" description="Helical" evidence="6">
    <location>
        <begin position="302"/>
        <end position="324"/>
    </location>
</feature>
<name>W9DZU2_9ACTN</name>
<proteinExistence type="predicted"/>
<comment type="caution">
    <text evidence="8">The sequence shown here is derived from an EMBL/GenBank/DDBJ whole genome shotgun (WGS) entry which is preliminary data.</text>
</comment>
<feature type="transmembrane region" description="Helical" evidence="6">
    <location>
        <begin position="908"/>
        <end position="929"/>
    </location>
</feature>
<evidence type="ECO:0000256" key="5">
    <source>
        <dbReference type="ARBA" id="ARBA00023136"/>
    </source>
</evidence>
<feature type="transmembrane region" description="Helical" evidence="6">
    <location>
        <begin position="964"/>
        <end position="989"/>
    </location>
</feature>
<feature type="transmembrane region" description="Helical" evidence="6">
    <location>
        <begin position="460"/>
        <end position="478"/>
    </location>
</feature>
<keyword evidence="9" id="KW-1185">Reference proteome</keyword>
<feature type="domain" description="ABC3 transporter permease C-terminal" evidence="7">
    <location>
        <begin position="912"/>
        <end position="1023"/>
    </location>
</feature>
<dbReference type="Pfam" id="PF02687">
    <property type="entry name" value="FtsX"/>
    <property type="match status" value="2"/>
</dbReference>
<keyword evidence="2" id="KW-1003">Cell membrane</keyword>